<proteinExistence type="inferred from homology"/>
<keyword evidence="2" id="KW-0677">Repeat</keyword>
<dbReference type="NCBIfam" id="TIGR00756">
    <property type="entry name" value="PPR"/>
    <property type="match status" value="2"/>
</dbReference>
<name>A0A5N5FUN1_9ROSA</name>
<dbReference type="InterPro" id="IPR002885">
    <property type="entry name" value="PPR_rpt"/>
</dbReference>
<evidence type="ECO:0000256" key="2">
    <source>
        <dbReference type="ARBA" id="ARBA00022737"/>
    </source>
</evidence>
<dbReference type="OrthoDB" id="42736at2759"/>
<dbReference type="InterPro" id="IPR050872">
    <property type="entry name" value="PPR_P_subfamily"/>
</dbReference>
<comment type="caution">
    <text evidence="4">The sequence shown here is derived from an EMBL/GenBank/DDBJ whole genome shotgun (WGS) entry which is preliminary data.</text>
</comment>
<dbReference type="AlphaFoldDB" id="A0A5N5FUN1"/>
<dbReference type="PROSITE" id="PS51375">
    <property type="entry name" value="PPR"/>
    <property type="match status" value="1"/>
</dbReference>
<organism evidence="4 5">
    <name type="scientific">Pyrus ussuriensis x Pyrus communis</name>
    <dbReference type="NCBI Taxonomy" id="2448454"/>
    <lineage>
        <taxon>Eukaryota</taxon>
        <taxon>Viridiplantae</taxon>
        <taxon>Streptophyta</taxon>
        <taxon>Embryophyta</taxon>
        <taxon>Tracheophyta</taxon>
        <taxon>Spermatophyta</taxon>
        <taxon>Magnoliopsida</taxon>
        <taxon>eudicotyledons</taxon>
        <taxon>Gunneridae</taxon>
        <taxon>Pentapetalae</taxon>
        <taxon>rosids</taxon>
        <taxon>fabids</taxon>
        <taxon>Rosales</taxon>
        <taxon>Rosaceae</taxon>
        <taxon>Amygdaloideae</taxon>
        <taxon>Maleae</taxon>
        <taxon>Pyrus</taxon>
    </lineage>
</organism>
<dbReference type="PANTHER" id="PTHR46128:SF358">
    <property type="entry name" value="TETRATRICOPEPTIDE REPEAT (TPR)-LIKE SUPERFAMILY PROTEIN"/>
    <property type="match status" value="1"/>
</dbReference>
<dbReference type="EMBL" id="SMOL01000559">
    <property type="protein sequence ID" value="KAB2606809.1"/>
    <property type="molecule type" value="Genomic_DNA"/>
</dbReference>
<reference evidence="4 5" key="3">
    <citation type="submission" date="2019-11" db="EMBL/GenBank/DDBJ databases">
        <title>A de novo genome assembly of a pear dwarfing rootstock.</title>
        <authorList>
            <person name="Wang F."/>
            <person name="Wang J."/>
            <person name="Li S."/>
            <person name="Zhang Y."/>
            <person name="Fang M."/>
            <person name="Ma L."/>
            <person name="Zhao Y."/>
            <person name="Jiang S."/>
        </authorList>
    </citation>
    <scope>NUCLEOTIDE SEQUENCE [LARGE SCALE GENOMIC DNA]</scope>
    <source>
        <strain evidence="4">S2</strain>
        <tissue evidence="4">Leaf</tissue>
    </source>
</reference>
<accession>A0A5N5FUN1</accession>
<reference evidence="5" key="2">
    <citation type="submission" date="2019-10" db="EMBL/GenBank/DDBJ databases">
        <title>A de novo genome assembly of a pear dwarfing rootstock.</title>
        <authorList>
            <person name="Wang F."/>
            <person name="Wang J."/>
            <person name="Li S."/>
            <person name="Zhang Y."/>
            <person name="Fang M."/>
            <person name="Ma L."/>
            <person name="Zhao Y."/>
            <person name="Jiang S."/>
        </authorList>
    </citation>
    <scope>NUCLEOTIDE SEQUENCE [LARGE SCALE GENOMIC DNA]</scope>
</reference>
<evidence type="ECO:0000313" key="4">
    <source>
        <dbReference type="EMBL" id="KAB2606809.1"/>
    </source>
</evidence>
<dbReference type="Gene3D" id="1.25.40.10">
    <property type="entry name" value="Tetratricopeptide repeat domain"/>
    <property type="match status" value="2"/>
</dbReference>
<feature type="repeat" description="PPR" evidence="3">
    <location>
        <begin position="45"/>
        <end position="79"/>
    </location>
</feature>
<gene>
    <name evidence="4" type="ORF">D8674_006526</name>
</gene>
<evidence type="ECO:0000256" key="1">
    <source>
        <dbReference type="ARBA" id="ARBA00007626"/>
    </source>
</evidence>
<comment type="similarity">
    <text evidence="1">Belongs to the PPR family. P subfamily.</text>
</comment>
<dbReference type="Proteomes" id="UP000327157">
    <property type="component" value="Chromosome 11"/>
</dbReference>
<dbReference type="Pfam" id="PF12854">
    <property type="entry name" value="PPR_1"/>
    <property type="match status" value="1"/>
</dbReference>
<dbReference type="InterPro" id="IPR011990">
    <property type="entry name" value="TPR-like_helical_dom_sf"/>
</dbReference>
<reference evidence="4 5" key="1">
    <citation type="submission" date="2019-09" db="EMBL/GenBank/DDBJ databases">
        <authorList>
            <person name="Ou C."/>
        </authorList>
    </citation>
    <scope>NUCLEOTIDE SEQUENCE [LARGE SCALE GENOMIC DNA]</scope>
    <source>
        <strain evidence="4">S2</strain>
        <tissue evidence="4">Leaf</tissue>
    </source>
</reference>
<protein>
    <submittedName>
        <fullName evidence="4">Pentatricopeptide repeat-containing protein</fullName>
    </submittedName>
</protein>
<keyword evidence="5" id="KW-1185">Reference proteome</keyword>
<dbReference type="PANTHER" id="PTHR46128">
    <property type="entry name" value="MITOCHONDRIAL GROUP I INTRON SPLICING FACTOR CCM1"/>
    <property type="match status" value="1"/>
</dbReference>
<dbReference type="Pfam" id="PF01535">
    <property type="entry name" value="PPR"/>
    <property type="match status" value="1"/>
</dbReference>
<evidence type="ECO:0000256" key="3">
    <source>
        <dbReference type="PROSITE-ProRule" id="PRU00708"/>
    </source>
</evidence>
<sequence length="98" mass="11212">MEEAKEVFDLMLSKGSMVNARGYNILINGFSKHRRIDEARMLVPDVVTYDTLMDVFCKVGKLQDAEKLLSDAGLRQLPDVQTYAKTSNCRRQLNCLKR</sequence>
<evidence type="ECO:0000313" key="5">
    <source>
        <dbReference type="Proteomes" id="UP000327157"/>
    </source>
</evidence>